<protein>
    <recommendedName>
        <fullName evidence="10">BGGP Beta-1-3-galactosyl-O-glycosyl-glycoprotein</fullName>
    </recommendedName>
</protein>
<evidence type="ECO:0008006" key="10">
    <source>
        <dbReference type="Google" id="ProtNLM"/>
    </source>
</evidence>
<keyword evidence="2" id="KW-0328">Glycosyltransferase</keyword>
<proteinExistence type="predicted"/>
<comment type="subcellular location">
    <subcellularLocation>
        <location evidence="1">Membrane</location>
        <topology evidence="1">Single-pass type II membrane protein</topology>
    </subcellularLocation>
</comment>
<sequence length="442" mass="49803">MRVRGLAMGGREVAISAVFTGLLVVSILSLPSLLLTTGRFSRGAGPAADWPFLQQLGEKAYPASFAYLISASTGDAERAARLLGALYHPANSYLVHLDQEAPAEEHRRLAELVSGQPVYGRVGNVWIVGRPNLVTYRGPTMLSTTLHAMAVLLRLGRPWDWFVNLSASDYPLVTQDDLMEAFSRLPRDLNFIQHTSHLGWKIKKRARPVILDTALYEADRSELLRPSPNITINRRGLPTAFKLFTGSAWTMLSRRFVEYCVMGWDNLPRTLLLYHANLVSSPEFYFQTVACNSAEFRNATVNSDLHFIRWDNPPKQHPLYLRPADYRRMVLSSAAFARKFKHADPVLDRIDREILKRQPPPRDDGDNGSSVDAQQGRFFSYAGWCSEGEVGLCSDPRELPGSRKGAIKAGAGARRLRVMLNKLLSARNFRRQQCRKRKRTPR</sequence>
<dbReference type="GO" id="GO:0009567">
    <property type="term" value="P:double fertilization forming a zygote and endosperm"/>
    <property type="evidence" value="ECO:0007669"/>
    <property type="project" value="EnsemblPlants"/>
</dbReference>
<evidence type="ECO:0000313" key="8">
    <source>
        <dbReference type="EnsemblPlants" id="KQJ96804"/>
    </source>
</evidence>
<reference evidence="7 8" key="1">
    <citation type="journal article" date="2010" name="Nature">
        <title>Genome sequencing and analysis of the model grass Brachypodium distachyon.</title>
        <authorList>
            <consortium name="International Brachypodium Initiative"/>
        </authorList>
    </citation>
    <scope>NUCLEOTIDE SEQUENCE [LARGE SCALE GENOMIC DNA]</scope>
    <source>
        <strain evidence="7">Bd21</strain>
        <strain evidence="8">cv. Bd21</strain>
    </source>
</reference>
<dbReference type="OMA" id="HSSHLGW"/>
<dbReference type="OrthoDB" id="2019572at2759"/>
<reference evidence="8" key="3">
    <citation type="submission" date="2018-08" db="UniProtKB">
        <authorList>
            <consortium name="EnsemblPlants"/>
        </authorList>
    </citation>
    <scope>IDENTIFICATION</scope>
    <source>
        <strain evidence="8">cv. Bd21</strain>
    </source>
</reference>
<dbReference type="EMBL" id="CM000882">
    <property type="protein sequence ID" value="KQJ96804.1"/>
    <property type="molecule type" value="Genomic_DNA"/>
</dbReference>
<keyword evidence="4 6" id="KW-0472">Membrane</keyword>
<evidence type="ECO:0000313" key="7">
    <source>
        <dbReference type="EMBL" id="KQJ96804.1"/>
    </source>
</evidence>
<dbReference type="EnsemblPlants" id="KQJ96804">
    <property type="protein sequence ID" value="KQJ96804"/>
    <property type="gene ID" value="BRADI_3g27240v3"/>
</dbReference>
<keyword evidence="3" id="KW-0808">Transferase</keyword>
<evidence type="ECO:0000313" key="9">
    <source>
        <dbReference type="Proteomes" id="UP000008810"/>
    </source>
</evidence>
<evidence type="ECO:0000256" key="2">
    <source>
        <dbReference type="ARBA" id="ARBA00022676"/>
    </source>
</evidence>
<keyword evidence="6" id="KW-0812">Transmembrane</keyword>
<keyword evidence="9" id="KW-1185">Reference proteome</keyword>
<dbReference type="PANTHER" id="PTHR45719">
    <property type="entry name" value="GLYCOSYLTRANSFERASE"/>
    <property type="match status" value="1"/>
</dbReference>
<dbReference type="InterPro" id="IPR003406">
    <property type="entry name" value="Glyco_trans_14"/>
</dbReference>
<accession>I1I469</accession>
<dbReference type="GO" id="GO:0015020">
    <property type="term" value="F:glucuronosyltransferase activity"/>
    <property type="evidence" value="ECO:0007669"/>
    <property type="project" value="InterPro"/>
</dbReference>
<organism evidence="8">
    <name type="scientific">Brachypodium distachyon</name>
    <name type="common">Purple false brome</name>
    <name type="synonym">Trachynia distachya</name>
    <dbReference type="NCBI Taxonomy" id="15368"/>
    <lineage>
        <taxon>Eukaryota</taxon>
        <taxon>Viridiplantae</taxon>
        <taxon>Streptophyta</taxon>
        <taxon>Embryophyta</taxon>
        <taxon>Tracheophyta</taxon>
        <taxon>Spermatophyta</taxon>
        <taxon>Magnoliopsida</taxon>
        <taxon>Liliopsida</taxon>
        <taxon>Poales</taxon>
        <taxon>Poaceae</taxon>
        <taxon>BOP clade</taxon>
        <taxon>Pooideae</taxon>
        <taxon>Stipodae</taxon>
        <taxon>Brachypodieae</taxon>
        <taxon>Brachypodium</taxon>
    </lineage>
</organism>
<dbReference type="InterPro" id="IPR044610">
    <property type="entry name" value="GLCAT14A/B/C"/>
</dbReference>
<evidence type="ECO:0000256" key="6">
    <source>
        <dbReference type="SAM" id="Phobius"/>
    </source>
</evidence>
<evidence type="ECO:0000256" key="1">
    <source>
        <dbReference type="ARBA" id="ARBA00004606"/>
    </source>
</evidence>
<evidence type="ECO:0000256" key="3">
    <source>
        <dbReference type="ARBA" id="ARBA00022679"/>
    </source>
</evidence>
<dbReference type="ExpressionAtlas" id="I1I469">
    <property type="expression patterns" value="baseline"/>
</dbReference>
<dbReference type="PANTHER" id="PTHR45719:SF4">
    <property type="entry name" value="CORE-2_I-BRANCHING BETA-1,6-N-ACETYLGLUCOSAMINYLTRANSFERASE FAMILY PROTEIN"/>
    <property type="match status" value="1"/>
</dbReference>
<feature type="transmembrane region" description="Helical" evidence="6">
    <location>
        <begin position="12"/>
        <end position="34"/>
    </location>
</feature>
<evidence type="ECO:0000256" key="5">
    <source>
        <dbReference type="ARBA" id="ARBA00023180"/>
    </source>
</evidence>
<keyword evidence="6" id="KW-1133">Transmembrane helix</keyword>
<dbReference type="Pfam" id="PF02485">
    <property type="entry name" value="Branch"/>
    <property type="match status" value="1"/>
</dbReference>
<reference evidence="7" key="2">
    <citation type="submission" date="2017-06" db="EMBL/GenBank/DDBJ databases">
        <title>WGS assembly of Brachypodium distachyon.</title>
        <authorList>
            <consortium name="The International Brachypodium Initiative"/>
            <person name="Lucas S."/>
            <person name="Harmon-Smith M."/>
            <person name="Lail K."/>
            <person name="Tice H."/>
            <person name="Grimwood J."/>
            <person name="Bruce D."/>
            <person name="Barry K."/>
            <person name="Shu S."/>
            <person name="Lindquist E."/>
            <person name="Wang M."/>
            <person name="Pitluck S."/>
            <person name="Vogel J.P."/>
            <person name="Garvin D.F."/>
            <person name="Mockler T.C."/>
            <person name="Schmutz J."/>
            <person name="Rokhsar D."/>
            <person name="Bevan M.W."/>
        </authorList>
    </citation>
    <scope>NUCLEOTIDE SEQUENCE</scope>
    <source>
        <strain evidence="7">Bd21</strain>
    </source>
</reference>
<keyword evidence="5" id="KW-0325">Glycoprotein</keyword>
<evidence type="ECO:0000256" key="4">
    <source>
        <dbReference type="ARBA" id="ARBA00023136"/>
    </source>
</evidence>
<dbReference type="HOGENOM" id="CLU_034994_0_0_1"/>
<dbReference type="Gramene" id="KQJ96804">
    <property type="protein sequence ID" value="KQJ96804"/>
    <property type="gene ID" value="BRADI_3g27240v3"/>
</dbReference>
<dbReference type="AlphaFoldDB" id="I1I469"/>
<dbReference type="GO" id="GO:0016020">
    <property type="term" value="C:membrane"/>
    <property type="evidence" value="ECO:0007669"/>
    <property type="project" value="UniProtKB-SubCell"/>
</dbReference>
<gene>
    <name evidence="8" type="primary">LOC100833294</name>
    <name evidence="7" type="ORF">BRADI_3g27240v3</name>
</gene>
<dbReference type="GO" id="GO:0048868">
    <property type="term" value="P:pollen tube development"/>
    <property type="evidence" value="ECO:0007669"/>
    <property type="project" value="EnsemblPlants"/>
</dbReference>
<dbReference type="Proteomes" id="UP000008810">
    <property type="component" value="Chromosome 3"/>
</dbReference>
<name>I1I469_BRADI</name>
<dbReference type="eggNOG" id="KOG0799">
    <property type="taxonomic scope" value="Eukaryota"/>
</dbReference>